<protein>
    <submittedName>
        <fullName evidence="2">Uncharacterized protein</fullName>
    </submittedName>
</protein>
<feature type="region of interest" description="Disordered" evidence="1">
    <location>
        <begin position="128"/>
        <end position="148"/>
    </location>
</feature>
<gene>
    <name evidence="2" type="ORF">ACJRO7_007072</name>
</gene>
<reference evidence="2 3" key="1">
    <citation type="submission" date="2024-11" db="EMBL/GenBank/DDBJ databases">
        <title>Chromosome-level genome assembly of Eucalyptus globulus Labill. provides insights into its genome evolution.</title>
        <authorList>
            <person name="Li X."/>
        </authorList>
    </citation>
    <scope>NUCLEOTIDE SEQUENCE [LARGE SCALE GENOMIC DNA]</scope>
    <source>
        <strain evidence="2">CL2024</strain>
        <tissue evidence="2">Fresh tender leaves</tissue>
    </source>
</reference>
<evidence type="ECO:0000313" key="2">
    <source>
        <dbReference type="EMBL" id="KAL3715276.1"/>
    </source>
</evidence>
<dbReference type="Proteomes" id="UP001634007">
    <property type="component" value="Unassembled WGS sequence"/>
</dbReference>
<evidence type="ECO:0000256" key="1">
    <source>
        <dbReference type="SAM" id="MobiDB-lite"/>
    </source>
</evidence>
<name>A0ABD3ILH9_EUCGL</name>
<keyword evidence="3" id="KW-1185">Reference proteome</keyword>
<dbReference type="EMBL" id="JBJKBG010000011">
    <property type="protein sequence ID" value="KAL3715276.1"/>
    <property type="molecule type" value="Genomic_DNA"/>
</dbReference>
<evidence type="ECO:0000313" key="3">
    <source>
        <dbReference type="Proteomes" id="UP001634007"/>
    </source>
</evidence>
<comment type="caution">
    <text evidence="2">The sequence shown here is derived from an EMBL/GenBank/DDBJ whole genome shotgun (WGS) entry which is preliminary data.</text>
</comment>
<organism evidence="2 3">
    <name type="scientific">Eucalyptus globulus</name>
    <name type="common">Tasmanian blue gum</name>
    <dbReference type="NCBI Taxonomy" id="34317"/>
    <lineage>
        <taxon>Eukaryota</taxon>
        <taxon>Viridiplantae</taxon>
        <taxon>Streptophyta</taxon>
        <taxon>Embryophyta</taxon>
        <taxon>Tracheophyta</taxon>
        <taxon>Spermatophyta</taxon>
        <taxon>Magnoliopsida</taxon>
        <taxon>eudicotyledons</taxon>
        <taxon>Gunneridae</taxon>
        <taxon>Pentapetalae</taxon>
        <taxon>rosids</taxon>
        <taxon>malvids</taxon>
        <taxon>Myrtales</taxon>
        <taxon>Myrtaceae</taxon>
        <taxon>Myrtoideae</taxon>
        <taxon>Eucalypteae</taxon>
        <taxon>Eucalyptus</taxon>
    </lineage>
</organism>
<accession>A0ABD3ILH9</accession>
<proteinExistence type="predicted"/>
<dbReference type="AlphaFoldDB" id="A0ABD3ILH9"/>
<sequence>MQPVERDTNRVTALGHLIPLLYIGKPSFEVSPSIHSLPRSFPAIRRPPASFFCFFSGRTKMGSKEILIVAVVVAMIMSPASSARLLVDREEAAVVEPALHLAFWREGGASASSGDDKMEAKFLLLSSLPKGGRVPPSGPSKRTNNLIS</sequence>